<dbReference type="GO" id="GO:0031966">
    <property type="term" value="C:mitochondrial membrane"/>
    <property type="evidence" value="ECO:0007669"/>
    <property type="project" value="UniProtKB-SubCell"/>
</dbReference>
<sequence>MSVKRRASKLAVITLLQIGSVFALPTTTDSVRFDCIFSATSGGHVLKYDLCPLLSRAKYRISRDVETPPSITRIHYDISLGDYIPWDGTLPARDQCEQGTNVCMTVISERPDHRLEPPRTIYVVPVAGNFPDRQLNVTSKLSRKIDSMGNLPLTVTFRGGLYMGVPQKAVFTFMCDSSVTEPSEPTLLSHADPLEDQGNHKLVWKSKHACPLGGYPSGQRDGPPEPTLPIPVHDPLPGSQDGGRMAGPGTVVIIVLLGMVIFGNLKRRWAGRHSTSRYRSFALSRVSPAVHHDADPRSPLTPHTPDAHHIRKYTTVDYLLSHLPNSTDQPNDPSLSFAHHLPPGSLPELQKGIDNLELFQADVTDEHAVKKLFSRGGEFFEQEVQVLIGKSLDKFHLKDVNLVDMDLAQWKRTLDVNLTGPFLLVREFLRRLRKPRRKFAPDLSKVAVVVIGSTSGEFGEAGHVERAIATVPLRKIATTSDIARQVLVLASSTFSGHVTGQNIIVAGGMEGRLLNPPGETSAKHEDGSATAAASTSPRAKPRMDLGFTNVHVLITGASGGIGSVITRLFLDHGARVTAQYNTKTGVLEQSDRLHLVKANVTDAESVKQLFITAGDKFKQEVQILIVCHGIWVKDEVDLVDMEPSQWTETVSVNLFGTLLVAREFLRALRSPRQDYEPDLSKVAMVVMGSTCGEFGEKGHIDYACGSSGLQHGLVCTLKHEIVKIAPQGRINAVSPGWVNTPMAGFF</sequence>
<organism evidence="20 21">
    <name type="scientific">Rhizoctonia solani</name>
    <dbReference type="NCBI Taxonomy" id="456999"/>
    <lineage>
        <taxon>Eukaryota</taxon>
        <taxon>Fungi</taxon>
        <taxon>Dikarya</taxon>
        <taxon>Basidiomycota</taxon>
        <taxon>Agaricomycotina</taxon>
        <taxon>Agaricomycetes</taxon>
        <taxon>Cantharellales</taxon>
        <taxon>Ceratobasidiaceae</taxon>
        <taxon>Rhizoctonia</taxon>
    </lineage>
</organism>
<keyword evidence="10" id="KW-0560">Oxidoreductase</keyword>
<evidence type="ECO:0000256" key="1">
    <source>
        <dbReference type="ARBA" id="ARBA00004304"/>
    </source>
</evidence>
<comment type="similarity">
    <text evidence="5">Belongs to the short-chain dehydrogenases/reductases (SDR) family.</text>
</comment>
<evidence type="ECO:0000259" key="19">
    <source>
        <dbReference type="PROSITE" id="PS51914"/>
    </source>
</evidence>
<dbReference type="AlphaFoldDB" id="A0A8H8SWI1"/>
<comment type="subcellular location">
    <subcellularLocation>
        <location evidence="2">Cytoplasmic vesicle membrane</location>
        <topology evidence="2">Single-pass type I membrane protein</topology>
    </subcellularLocation>
    <subcellularLocation>
        <location evidence="3">Golgi apparatus membrane</location>
        <topology evidence="3">Single-pass type I membrane protein</topology>
    </subcellularLocation>
    <subcellularLocation>
        <location evidence="1">Mitochondrion membrane</location>
        <topology evidence="1">Single-pass membrane protein</topology>
    </subcellularLocation>
</comment>
<dbReference type="GO" id="GO:0006914">
    <property type="term" value="P:autophagy"/>
    <property type="evidence" value="ECO:0007669"/>
    <property type="project" value="UniProtKB-KW"/>
</dbReference>
<dbReference type="GO" id="GO:0030659">
    <property type="term" value="C:cytoplasmic vesicle membrane"/>
    <property type="evidence" value="ECO:0007669"/>
    <property type="project" value="UniProtKB-SubCell"/>
</dbReference>
<evidence type="ECO:0000256" key="16">
    <source>
        <dbReference type="ARBA" id="ARBA00023329"/>
    </source>
</evidence>
<evidence type="ECO:0000256" key="7">
    <source>
        <dbReference type="ARBA" id="ARBA00022692"/>
    </source>
</evidence>
<keyword evidence="14" id="KW-0472">Membrane</keyword>
<feature type="compositionally biased region" description="Pro residues" evidence="17">
    <location>
        <begin position="224"/>
        <end position="234"/>
    </location>
</feature>
<keyword evidence="11" id="KW-0072">Autophagy</keyword>
<evidence type="ECO:0000256" key="17">
    <source>
        <dbReference type="SAM" id="MobiDB-lite"/>
    </source>
</evidence>
<dbReference type="EMBL" id="CP059663">
    <property type="protein sequence ID" value="QRW21026.1"/>
    <property type="molecule type" value="Genomic_DNA"/>
</dbReference>
<evidence type="ECO:0000256" key="3">
    <source>
        <dbReference type="ARBA" id="ARBA00004614"/>
    </source>
</evidence>
<dbReference type="Proteomes" id="UP000650533">
    <property type="component" value="Chromosome 6"/>
</dbReference>
<evidence type="ECO:0000313" key="20">
    <source>
        <dbReference type="EMBL" id="QRW21026.1"/>
    </source>
</evidence>
<dbReference type="Pfam" id="PF00106">
    <property type="entry name" value="adh_short"/>
    <property type="match status" value="2"/>
</dbReference>
<dbReference type="GO" id="GO:0016491">
    <property type="term" value="F:oxidoreductase activity"/>
    <property type="evidence" value="ECO:0007669"/>
    <property type="project" value="UniProtKB-KW"/>
</dbReference>
<dbReference type="InterPro" id="IPR044865">
    <property type="entry name" value="MRH_dom"/>
</dbReference>
<gene>
    <name evidence="20" type="ORF">RhiXN_06015</name>
</gene>
<evidence type="ECO:0000256" key="11">
    <source>
        <dbReference type="ARBA" id="ARBA00023006"/>
    </source>
</evidence>
<dbReference type="GeneID" id="67028294"/>
<feature type="chain" id="PRO_5033986792" description="Autophagy-related protein 27" evidence="18">
    <location>
        <begin position="24"/>
        <end position="746"/>
    </location>
</feature>
<dbReference type="Gene3D" id="3.40.50.720">
    <property type="entry name" value="NAD(P)-binding Rossmann-like Domain"/>
    <property type="match status" value="3"/>
</dbReference>
<feature type="region of interest" description="Disordered" evidence="17">
    <location>
        <begin position="213"/>
        <end position="244"/>
    </location>
</feature>
<evidence type="ECO:0000256" key="10">
    <source>
        <dbReference type="ARBA" id="ARBA00023002"/>
    </source>
</evidence>
<dbReference type="CDD" id="cd05233">
    <property type="entry name" value="SDR_c"/>
    <property type="match status" value="1"/>
</dbReference>
<dbReference type="InterPro" id="IPR036291">
    <property type="entry name" value="NAD(P)-bd_dom_sf"/>
</dbReference>
<dbReference type="PANTHER" id="PTHR24321">
    <property type="entry name" value="DEHYDROGENASES, SHORT CHAIN"/>
    <property type="match status" value="1"/>
</dbReference>
<feature type="region of interest" description="Disordered" evidence="17">
    <location>
        <begin position="288"/>
        <end position="307"/>
    </location>
</feature>
<evidence type="ECO:0000256" key="2">
    <source>
        <dbReference type="ARBA" id="ARBA00004358"/>
    </source>
</evidence>
<keyword evidence="16" id="KW-0968">Cytoplasmic vesicle</keyword>
<keyword evidence="13" id="KW-0496">Mitochondrion</keyword>
<dbReference type="PRINTS" id="PR00081">
    <property type="entry name" value="GDHRDH"/>
</dbReference>
<keyword evidence="7" id="KW-0812">Transmembrane</keyword>
<dbReference type="InterPro" id="IPR018939">
    <property type="entry name" value="Autophagy-rel_prot_27"/>
</dbReference>
<evidence type="ECO:0000313" key="21">
    <source>
        <dbReference type="Proteomes" id="UP000650533"/>
    </source>
</evidence>
<feature type="region of interest" description="Disordered" evidence="17">
    <location>
        <begin position="514"/>
        <end position="540"/>
    </location>
</feature>
<dbReference type="InterPro" id="IPR009011">
    <property type="entry name" value="Man6P_isomerase_rcpt-bd_dom_sf"/>
</dbReference>
<reference evidence="20" key="1">
    <citation type="submission" date="2020-05" db="EMBL/GenBank/DDBJ databases">
        <title>Evolutionary and genomic comparisons of hybrid uninucleate and nonhybrid Rhizoctonia fungi.</title>
        <authorList>
            <person name="Li C."/>
            <person name="Chen X."/>
        </authorList>
    </citation>
    <scope>NUCLEOTIDE SEQUENCE</scope>
    <source>
        <strain evidence="20">AG-1 IA</strain>
    </source>
</reference>
<comment type="similarity">
    <text evidence="4">Belongs to the ATG27 family.</text>
</comment>
<dbReference type="PANTHER" id="PTHR24321:SF8">
    <property type="entry name" value="ESTRADIOL 17-BETA-DEHYDROGENASE 8-RELATED"/>
    <property type="match status" value="1"/>
</dbReference>
<dbReference type="KEGG" id="rsx:RhiXN_06015"/>
<keyword evidence="8 18" id="KW-0732">Signal</keyword>
<dbReference type="Pfam" id="PF09451">
    <property type="entry name" value="ATG27"/>
    <property type="match status" value="1"/>
</dbReference>
<keyword evidence="9" id="KW-1133">Transmembrane helix</keyword>
<dbReference type="GO" id="GO:0000139">
    <property type="term" value="C:Golgi membrane"/>
    <property type="evidence" value="ECO:0007669"/>
    <property type="project" value="UniProtKB-SubCell"/>
</dbReference>
<evidence type="ECO:0000256" key="4">
    <source>
        <dbReference type="ARBA" id="ARBA00005363"/>
    </source>
</evidence>
<keyword evidence="15" id="KW-1015">Disulfide bond</keyword>
<evidence type="ECO:0000256" key="18">
    <source>
        <dbReference type="SAM" id="SignalP"/>
    </source>
</evidence>
<evidence type="ECO:0000256" key="6">
    <source>
        <dbReference type="ARBA" id="ARBA00013776"/>
    </source>
</evidence>
<evidence type="ECO:0000256" key="14">
    <source>
        <dbReference type="ARBA" id="ARBA00023136"/>
    </source>
</evidence>
<evidence type="ECO:0000256" key="8">
    <source>
        <dbReference type="ARBA" id="ARBA00022729"/>
    </source>
</evidence>
<dbReference type="InterPro" id="IPR002347">
    <property type="entry name" value="SDR_fam"/>
</dbReference>
<accession>A0A8H8SWI1</accession>
<evidence type="ECO:0000256" key="15">
    <source>
        <dbReference type="ARBA" id="ARBA00023157"/>
    </source>
</evidence>
<evidence type="ECO:0000256" key="13">
    <source>
        <dbReference type="ARBA" id="ARBA00023128"/>
    </source>
</evidence>
<protein>
    <recommendedName>
        <fullName evidence="6">Autophagy-related protein 27</fullName>
    </recommendedName>
</protein>
<proteinExistence type="inferred from homology"/>
<evidence type="ECO:0000256" key="9">
    <source>
        <dbReference type="ARBA" id="ARBA00022989"/>
    </source>
</evidence>
<dbReference type="Gene3D" id="2.70.130.10">
    <property type="entry name" value="Mannose-6-phosphate receptor binding domain"/>
    <property type="match status" value="1"/>
</dbReference>
<feature type="signal peptide" evidence="18">
    <location>
        <begin position="1"/>
        <end position="23"/>
    </location>
</feature>
<dbReference type="SUPFAM" id="SSF51735">
    <property type="entry name" value="NAD(P)-binding Rossmann-fold domains"/>
    <property type="match status" value="2"/>
</dbReference>
<keyword evidence="12" id="KW-0333">Golgi apparatus</keyword>
<dbReference type="PROSITE" id="PS51914">
    <property type="entry name" value="MRH"/>
    <property type="match status" value="1"/>
</dbReference>
<dbReference type="RefSeq" id="XP_043181263.1">
    <property type="nucleotide sequence ID" value="XM_043325831.1"/>
</dbReference>
<feature type="domain" description="MRH" evidence="19">
    <location>
        <begin position="33"/>
        <end position="212"/>
    </location>
</feature>
<evidence type="ECO:0000256" key="5">
    <source>
        <dbReference type="ARBA" id="ARBA00006484"/>
    </source>
</evidence>
<name>A0A8H8SWI1_9AGAM</name>
<evidence type="ECO:0000256" key="12">
    <source>
        <dbReference type="ARBA" id="ARBA00023034"/>
    </source>
</evidence>